<feature type="compositionally biased region" description="Gly residues" evidence="2">
    <location>
        <begin position="454"/>
        <end position="469"/>
    </location>
</feature>
<dbReference type="InterPro" id="IPR043502">
    <property type="entry name" value="DNA/RNA_pol_sf"/>
</dbReference>
<evidence type="ECO:0000256" key="2">
    <source>
        <dbReference type="SAM" id="MobiDB-lite"/>
    </source>
</evidence>
<feature type="domain" description="Reverse transcriptase" evidence="3">
    <location>
        <begin position="844"/>
        <end position="949"/>
    </location>
</feature>
<keyword evidence="5" id="KW-1185">Reference proteome</keyword>
<comment type="caution">
    <text evidence="4">The sequence shown here is derived from an EMBL/GenBank/DDBJ whole genome shotgun (WGS) entry which is preliminary data.</text>
</comment>
<dbReference type="PANTHER" id="PTHR19446">
    <property type="entry name" value="REVERSE TRANSCRIPTASES"/>
    <property type="match status" value="1"/>
</dbReference>
<name>A0ABQ8SIU1_PERAM</name>
<accession>A0ABQ8SIU1</accession>
<organism evidence="4 5">
    <name type="scientific">Periplaneta americana</name>
    <name type="common">American cockroach</name>
    <name type="synonym">Blatta americana</name>
    <dbReference type="NCBI Taxonomy" id="6978"/>
    <lineage>
        <taxon>Eukaryota</taxon>
        <taxon>Metazoa</taxon>
        <taxon>Ecdysozoa</taxon>
        <taxon>Arthropoda</taxon>
        <taxon>Hexapoda</taxon>
        <taxon>Insecta</taxon>
        <taxon>Pterygota</taxon>
        <taxon>Neoptera</taxon>
        <taxon>Polyneoptera</taxon>
        <taxon>Dictyoptera</taxon>
        <taxon>Blattodea</taxon>
        <taxon>Blattoidea</taxon>
        <taxon>Blattidae</taxon>
        <taxon>Blattinae</taxon>
        <taxon>Periplaneta</taxon>
    </lineage>
</organism>
<reference evidence="4 5" key="1">
    <citation type="journal article" date="2022" name="Allergy">
        <title>Genome assembly and annotation of Periplaneta americana reveal a comprehensive cockroach allergen profile.</title>
        <authorList>
            <person name="Wang L."/>
            <person name="Xiong Q."/>
            <person name="Saelim N."/>
            <person name="Wang L."/>
            <person name="Nong W."/>
            <person name="Wan A.T."/>
            <person name="Shi M."/>
            <person name="Liu X."/>
            <person name="Cao Q."/>
            <person name="Hui J.H.L."/>
            <person name="Sookrung N."/>
            <person name="Leung T.F."/>
            <person name="Tungtrongchitr A."/>
            <person name="Tsui S.K.W."/>
        </authorList>
    </citation>
    <scope>NUCLEOTIDE SEQUENCE [LARGE SCALE GENOMIC DNA]</scope>
    <source>
        <strain evidence="4">PWHHKU_190912</strain>
    </source>
</reference>
<protein>
    <recommendedName>
        <fullName evidence="3">Reverse transcriptase domain-containing protein</fullName>
    </recommendedName>
</protein>
<feature type="compositionally biased region" description="Polar residues" evidence="2">
    <location>
        <begin position="159"/>
        <end position="178"/>
    </location>
</feature>
<dbReference type="SUPFAM" id="SSF56672">
    <property type="entry name" value="DNA/RNA polymerases"/>
    <property type="match status" value="1"/>
</dbReference>
<dbReference type="EMBL" id="JAJSOF020000027">
    <property type="protein sequence ID" value="KAJ4434064.1"/>
    <property type="molecule type" value="Genomic_DNA"/>
</dbReference>
<feature type="region of interest" description="Disordered" evidence="2">
    <location>
        <begin position="308"/>
        <end position="422"/>
    </location>
</feature>
<feature type="compositionally biased region" description="Basic residues" evidence="2">
    <location>
        <begin position="311"/>
        <end position="320"/>
    </location>
</feature>
<proteinExistence type="predicted"/>
<feature type="compositionally biased region" description="Polar residues" evidence="2">
    <location>
        <begin position="394"/>
        <end position="407"/>
    </location>
</feature>
<dbReference type="CDD" id="cd01650">
    <property type="entry name" value="RT_nLTR_like"/>
    <property type="match status" value="1"/>
</dbReference>
<evidence type="ECO:0000259" key="3">
    <source>
        <dbReference type="Pfam" id="PF00078"/>
    </source>
</evidence>
<feature type="compositionally biased region" description="Polar residues" evidence="2">
    <location>
        <begin position="109"/>
        <end position="123"/>
    </location>
</feature>
<dbReference type="InterPro" id="IPR000477">
    <property type="entry name" value="RT_dom"/>
</dbReference>
<evidence type="ECO:0000313" key="5">
    <source>
        <dbReference type="Proteomes" id="UP001148838"/>
    </source>
</evidence>
<feature type="compositionally biased region" description="Polar residues" evidence="2">
    <location>
        <begin position="335"/>
        <end position="345"/>
    </location>
</feature>
<evidence type="ECO:0000313" key="4">
    <source>
        <dbReference type="EMBL" id="KAJ4434064.1"/>
    </source>
</evidence>
<feature type="compositionally biased region" description="Basic and acidic residues" evidence="2">
    <location>
        <begin position="369"/>
        <end position="393"/>
    </location>
</feature>
<gene>
    <name evidence="4" type="ORF">ANN_16383</name>
</gene>
<feature type="region of interest" description="Disordered" evidence="2">
    <location>
        <begin position="448"/>
        <end position="471"/>
    </location>
</feature>
<feature type="coiled-coil region" evidence="1">
    <location>
        <begin position="256"/>
        <end position="296"/>
    </location>
</feature>
<dbReference type="Pfam" id="PF00078">
    <property type="entry name" value="RVT_1"/>
    <property type="match status" value="1"/>
</dbReference>
<dbReference type="Proteomes" id="UP001148838">
    <property type="component" value="Unassembled WGS sequence"/>
</dbReference>
<sequence>MILIDEDRPQSLNGWSRKDPFFSLAGRGKGKHSYTLVRRRGKKTWLVKTRSTQSVSRRYRVPTRQTVPCGRVLTLTARSCPKRTADFCYRGSTMEKDNVCNEDLSVASQQEFSETQRTEQSPIKPSMEIVGDNPEIQRLRSSSVPADRIKQDNSEEEQLQPTNLSEDSSECPESQSAKSKLISDALQQEDEFLEYLMSLPAVSKEKQQKLQQKQQQPVQPALMRSISTYGGNTSSGGGAKVGLDHLDNLCKLMEQLGDLREQNSKLQKRVQYLEDLKNLQEMHKQLQEESKRRQLQEVAFLQTLQQNRQISAKRHQHRRIIKENFPTPKRHGSEDSLNNEQTTTDNNKRNNKCKSMTNGKFRQSLLRYQQRERSRSVGVEEIKQDKVVDERSGQDSGDTSKQSGQESKQQRRSVVGITGGAKAKVSKWTKVKEAFRWEKASVVMLPEAKSQDSGIGGISGGGGGTGGGSEDTRYLRVPSGDTKSGDNLLSVSPVDSVLSGHSSSACSSGGQSPGYLPCQHPLSDFTLPSATALSSSSSSEDLDIDLNFTDILAEYVTAARQLGLSRTTALLEASSSTSATLFVAAAQHEKQELTLKMRSRERVTVSGSPNPLTSIRYWAPALERSVENSTYQQRQRSLMLAGNEFQSLGRAIVKEDEYKEVRWDGIVGIVSWRERVFRLWWEERIKKLLGPRHSKGATEITIAEKSWEEFIKRLEHDITGPQRFGFKIFKNLRSEERIRQRLKIETIPTEEWTNYYKTLLDNQRDPYNADTTVTNQWNAITKMELENALTTLRNRKAPGIDGLNVELFKYGSTKLKNRLIQLLNDIWSMGRIPEDWKVSKIINIHKKNERNKCENYRGIALMSSAYKIYATILKNKLQPLVEPILQEPQCGFRKGRSCIDAVFTIKQIVEKRKEFNLPTYLLFLDYEKAYDRVLRQKLWSILNEYNLPPT</sequence>
<evidence type="ECO:0000256" key="1">
    <source>
        <dbReference type="SAM" id="Coils"/>
    </source>
</evidence>
<feature type="region of interest" description="Disordered" evidence="2">
    <location>
        <begin position="109"/>
        <end position="181"/>
    </location>
</feature>
<keyword evidence="1" id="KW-0175">Coiled coil</keyword>